<protein>
    <submittedName>
        <fullName evidence="1">Uncharacterized protein</fullName>
    </submittedName>
</protein>
<proteinExistence type="predicted"/>
<evidence type="ECO:0000313" key="1">
    <source>
        <dbReference type="EMBL" id="CAA9232209.1"/>
    </source>
</evidence>
<dbReference type="EMBL" id="CADCTR010000307">
    <property type="protein sequence ID" value="CAA9232209.1"/>
    <property type="molecule type" value="Genomic_DNA"/>
</dbReference>
<organism evidence="1">
    <name type="scientific">uncultured Chloroflexia bacterium</name>
    <dbReference type="NCBI Taxonomy" id="1672391"/>
    <lineage>
        <taxon>Bacteria</taxon>
        <taxon>Bacillati</taxon>
        <taxon>Chloroflexota</taxon>
        <taxon>Chloroflexia</taxon>
        <taxon>environmental samples</taxon>
    </lineage>
</organism>
<sequence length="76" mass="8269">ERRLERHVSRPSEVGPSTLLGVVQIRRATTKSQSLIVRSVLGGVRKAGLPAPGGRRRGLMFTDRPLQAALPRSQSV</sequence>
<reference evidence="1" key="1">
    <citation type="submission" date="2020-02" db="EMBL/GenBank/DDBJ databases">
        <authorList>
            <person name="Meier V. D."/>
        </authorList>
    </citation>
    <scope>NUCLEOTIDE SEQUENCE</scope>
    <source>
        <strain evidence="1">AVDCRST_MAG93</strain>
    </source>
</reference>
<accession>A0A6J4HT83</accession>
<feature type="non-terminal residue" evidence="1">
    <location>
        <position position="1"/>
    </location>
</feature>
<feature type="non-terminal residue" evidence="1">
    <location>
        <position position="76"/>
    </location>
</feature>
<dbReference type="AlphaFoldDB" id="A0A6J4HT83"/>
<name>A0A6J4HT83_9CHLR</name>
<gene>
    <name evidence="1" type="ORF">AVDCRST_MAG93-931</name>
</gene>